<proteinExistence type="predicted"/>
<keyword evidence="1" id="KW-0472">Membrane</keyword>
<keyword evidence="1" id="KW-0812">Transmembrane</keyword>
<reference evidence="2 3" key="1">
    <citation type="submission" date="2024-02" db="EMBL/GenBank/DDBJ databases">
        <title>Discinaceae phylogenomics.</title>
        <authorList>
            <person name="Dirks A.C."/>
            <person name="James T.Y."/>
        </authorList>
    </citation>
    <scope>NUCLEOTIDE SEQUENCE [LARGE SCALE GENOMIC DNA]</scope>
    <source>
        <strain evidence="2 3">ACD0624</strain>
    </source>
</reference>
<dbReference type="Proteomes" id="UP001447188">
    <property type="component" value="Unassembled WGS sequence"/>
</dbReference>
<sequence length="317" mass="34007">MSSTLLAASNAIPTRFKPPLFVVLGVTLSAVFSYLASPWIGGDVIAVQRPMTNLSDHLGFVGWRIVEIMCLWAGNWDATQAASLVMLSMAPSMHYRHTYLPAHSSLLPTLAATTAIDVLSIYLPLLFLRPYGSGDSTSSPTRKENRFFDSTRVVNALLTSTIYQLIAYTASVKFLTTWLIESGWELESVARVHDVSEGVLLARAALMIPVGWAASEIIFYSPSDSSDSVPEENEGPPEGQTGSCACLARLWIKSLSPRTRKIVRRTLLVAAYQSVNSTVTLAGTVKGGNLMGAGGVSGVWTVATLVVGAVLGWVGKV</sequence>
<protein>
    <submittedName>
        <fullName evidence="2">Uncharacterized protein</fullName>
    </submittedName>
</protein>
<name>A0ABR3GEE7_9PEZI</name>
<gene>
    <name evidence="2" type="ORF">Q9L58_006903</name>
</gene>
<feature type="transmembrane region" description="Helical" evidence="1">
    <location>
        <begin position="110"/>
        <end position="132"/>
    </location>
</feature>
<feature type="transmembrane region" description="Helical" evidence="1">
    <location>
        <begin position="20"/>
        <end position="47"/>
    </location>
</feature>
<evidence type="ECO:0000256" key="1">
    <source>
        <dbReference type="SAM" id="Phobius"/>
    </source>
</evidence>
<dbReference type="EMBL" id="JBBBZM010000102">
    <property type="protein sequence ID" value="KAL0634165.1"/>
    <property type="molecule type" value="Genomic_DNA"/>
</dbReference>
<keyword evidence="1" id="KW-1133">Transmembrane helix</keyword>
<accession>A0ABR3GEE7</accession>
<feature type="transmembrane region" description="Helical" evidence="1">
    <location>
        <begin position="291"/>
        <end position="314"/>
    </location>
</feature>
<comment type="caution">
    <text evidence="2">The sequence shown here is derived from an EMBL/GenBank/DDBJ whole genome shotgun (WGS) entry which is preliminary data.</text>
</comment>
<evidence type="ECO:0000313" key="3">
    <source>
        <dbReference type="Proteomes" id="UP001447188"/>
    </source>
</evidence>
<organism evidence="2 3">
    <name type="scientific">Discina gigas</name>
    <dbReference type="NCBI Taxonomy" id="1032678"/>
    <lineage>
        <taxon>Eukaryota</taxon>
        <taxon>Fungi</taxon>
        <taxon>Dikarya</taxon>
        <taxon>Ascomycota</taxon>
        <taxon>Pezizomycotina</taxon>
        <taxon>Pezizomycetes</taxon>
        <taxon>Pezizales</taxon>
        <taxon>Discinaceae</taxon>
        <taxon>Discina</taxon>
    </lineage>
</organism>
<keyword evidence="3" id="KW-1185">Reference proteome</keyword>
<feature type="transmembrane region" description="Helical" evidence="1">
    <location>
        <begin position="200"/>
        <end position="220"/>
    </location>
</feature>
<evidence type="ECO:0000313" key="2">
    <source>
        <dbReference type="EMBL" id="KAL0634165.1"/>
    </source>
</evidence>